<evidence type="ECO:0000256" key="3">
    <source>
        <dbReference type="ARBA" id="ARBA00022692"/>
    </source>
</evidence>
<dbReference type="OrthoDB" id="8766744at2"/>
<keyword evidence="5 6" id="KW-0472">Membrane</keyword>
<reference evidence="8" key="1">
    <citation type="submission" date="2016-01" db="EMBL/GenBank/DDBJ databases">
        <authorList>
            <person name="Peeters Charlotte."/>
        </authorList>
    </citation>
    <scope>NUCLEOTIDE SEQUENCE [LARGE SCALE GENOMIC DNA]</scope>
</reference>
<keyword evidence="2" id="KW-1003">Cell membrane</keyword>
<evidence type="ECO:0000256" key="1">
    <source>
        <dbReference type="ARBA" id="ARBA00004651"/>
    </source>
</evidence>
<name>A0A157ZVH0_9BURK</name>
<gene>
    <name evidence="7" type="ORF">AWB76_01342</name>
</gene>
<evidence type="ECO:0000313" key="8">
    <source>
        <dbReference type="Proteomes" id="UP000054624"/>
    </source>
</evidence>
<dbReference type="PANTHER" id="PTHR30250:SF26">
    <property type="entry name" value="PSMA PROTEIN"/>
    <property type="match status" value="1"/>
</dbReference>
<comment type="subcellular location">
    <subcellularLocation>
        <location evidence="1">Cell membrane</location>
        <topology evidence="1">Multi-pass membrane protein</topology>
    </subcellularLocation>
</comment>
<dbReference type="InterPro" id="IPR050833">
    <property type="entry name" value="Poly_Biosynth_Transport"/>
</dbReference>
<keyword evidence="3 6" id="KW-0812">Transmembrane</keyword>
<keyword evidence="4 6" id="KW-1133">Transmembrane helix</keyword>
<dbReference type="Pfam" id="PF01943">
    <property type="entry name" value="Polysacc_synt"/>
    <property type="match status" value="1"/>
</dbReference>
<feature type="transmembrane region" description="Helical" evidence="6">
    <location>
        <begin position="447"/>
        <end position="466"/>
    </location>
</feature>
<dbReference type="InterPro" id="IPR002797">
    <property type="entry name" value="Polysacc_synth"/>
</dbReference>
<dbReference type="RefSeq" id="WP_061159302.1">
    <property type="nucleotide sequence ID" value="NZ_FCOI02000003.1"/>
</dbReference>
<dbReference type="EMBL" id="FCOI02000003">
    <property type="protein sequence ID" value="SAK49532.1"/>
    <property type="molecule type" value="Genomic_DNA"/>
</dbReference>
<protein>
    <submittedName>
        <fullName evidence="7">Lipopolysaccharide biosynthesis related membrane protein</fullName>
    </submittedName>
</protein>
<dbReference type="STRING" id="1777137.AWB76_01342"/>
<sequence length="484" mass="52266">MDKVFVKNIVINFAGLIIPAFVSLATVPAYIHALGLERYGVVALVWILIDYFGILGFTMSVAAQNRISKAHSAGDSRASVEVLWSVVWANLMIGVLVGAAVYASGLFYVSCCMSIESGLRHEVTMGLPWLALAVPVANVTCAFGAALTGVERFGVFNTTQTLGTVLFQLVPLGVAFVIGPTFQNVLAAAILMRLLTAARLAWQSSRMLGVSRVMGPRREVVKSLFDFGGWMFVGTVTSMVSESIDRVLIASTLGARLVALYSVPKNLVTRLNILAFAVERVLFPRLSAVDSASAATLMQESSQFLASVLTPIVLAAMLAVGPFLHVWVGNEVASVATPFARILIITMWIAGQADVVRILVQSHVSVGKAARTSMLQLPVYVAVLWIAIQQFGLMGAAVANVFRVSLDYVILLKLSRTSFRLALRSMFAHVVLLLVCLWLISAFDITLMTYVAGAVLILADMAWSLAMSPALRNMGRSLLLRLYF</sequence>
<evidence type="ECO:0000256" key="4">
    <source>
        <dbReference type="ARBA" id="ARBA00022989"/>
    </source>
</evidence>
<dbReference type="Proteomes" id="UP000054624">
    <property type="component" value="Unassembled WGS sequence"/>
</dbReference>
<evidence type="ECO:0000313" key="7">
    <source>
        <dbReference type="EMBL" id="SAK49532.1"/>
    </source>
</evidence>
<dbReference type="GO" id="GO:0005886">
    <property type="term" value="C:plasma membrane"/>
    <property type="evidence" value="ECO:0007669"/>
    <property type="project" value="UniProtKB-SubCell"/>
</dbReference>
<keyword evidence="8" id="KW-1185">Reference proteome</keyword>
<evidence type="ECO:0000256" key="6">
    <source>
        <dbReference type="SAM" id="Phobius"/>
    </source>
</evidence>
<proteinExistence type="predicted"/>
<feature type="transmembrane region" description="Helical" evidence="6">
    <location>
        <begin position="339"/>
        <end position="360"/>
    </location>
</feature>
<feature type="transmembrane region" description="Helical" evidence="6">
    <location>
        <begin position="82"/>
        <end position="109"/>
    </location>
</feature>
<feature type="transmembrane region" description="Helical" evidence="6">
    <location>
        <begin position="129"/>
        <end position="150"/>
    </location>
</feature>
<evidence type="ECO:0000256" key="2">
    <source>
        <dbReference type="ARBA" id="ARBA00022475"/>
    </source>
</evidence>
<feature type="transmembrane region" description="Helical" evidence="6">
    <location>
        <begin position="421"/>
        <end position="441"/>
    </location>
</feature>
<organism evidence="7 8">
    <name type="scientific">Caballeronia temeraria</name>
    <dbReference type="NCBI Taxonomy" id="1777137"/>
    <lineage>
        <taxon>Bacteria</taxon>
        <taxon>Pseudomonadati</taxon>
        <taxon>Pseudomonadota</taxon>
        <taxon>Betaproteobacteria</taxon>
        <taxon>Burkholderiales</taxon>
        <taxon>Burkholderiaceae</taxon>
        <taxon>Caballeronia</taxon>
    </lineage>
</organism>
<feature type="transmembrane region" description="Helical" evidence="6">
    <location>
        <begin position="9"/>
        <end position="31"/>
    </location>
</feature>
<dbReference type="AlphaFoldDB" id="A0A157ZVH0"/>
<evidence type="ECO:0000256" key="5">
    <source>
        <dbReference type="ARBA" id="ARBA00023136"/>
    </source>
</evidence>
<feature type="transmembrane region" description="Helical" evidence="6">
    <location>
        <begin position="43"/>
        <end position="62"/>
    </location>
</feature>
<dbReference type="PANTHER" id="PTHR30250">
    <property type="entry name" value="PST FAMILY PREDICTED COLANIC ACID TRANSPORTER"/>
    <property type="match status" value="1"/>
</dbReference>
<feature type="transmembrane region" description="Helical" evidence="6">
    <location>
        <begin position="304"/>
        <end position="327"/>
    </location>
</feature>
<accession>A0A157ZVH0</accession>